<proteinExistence type="predicted"/>
<dbReference type="Proteomes" id="UP000799538">
    <property type="component" value="Unassembled WGS sequence"/>
</dbReference>
<dbReference type="AlphaFoldDB" id="A0A6A6FY89"/>
<name>A0A6A6FY89_9PEZI</name>
<dbReference type="Pfam" id="PF01636">
    <property type="entry name" value="APH"/>
    <property type="match status" value="1"/>
</dbReference>
<feature type="domain" description="Aminoglycoside phosphotransferase" evidence="1">
    <location>
        <begin position="107"/>
        <end position="293"/>
    </location>
</feature>
<gene>
    <name evidence="2" type="ORF">BDZ85DRAFT_323144</name>
</gene>
<dbReference type="InterPro" id="IPR002575">
    <property type="entry name" value="Aminoglycoside_PTrfase"/>
</dbReference>
<dbReference type="InterPro" id="IPR011009">
    <property type="entry name" value="Kinase-like_dom_sf"/>
</dbReference>
<evidence type="ECO:0000313" key="2">
    <source>
        <dbReference type="EMBL" id="KAF2218455.1"/>
    </source>
</evidence>
<dbReference type="EMBL" id="ML992544">
    <property type="protein sequence ID" value="KAF2218455.1"/>
    <property type="molecule type" value="Genomic_DNA"/>
</dbReference>
<reference evidence="3" key="1">
    <citation type="journal article" date="2020" name="Stud. Mycol.">
        <title>101 Dothideomycetes genomes: A test case for predicting lifestyles and emergence of pathogens.</title>
        <authorList>
            <person name="Haridas S."/>
            <person name="Albert R."/>
            <person name="Binder M."/>
            <person name="Bloem J."/>
            <person name="LaButti K."/>
            <person name="Salamov A."/>
            <person name="Andreopoulos B."/>
            <person name="Baker S."/>
            <person name="Barry K."/>
            <person name="Bills G."/>
            <person name="Bluhm B."/>
            <person name="Cannon C."/>
            <person name="Castanera R."/>
            <person name="Culley D."/>
            <person name="Daum C."/>
            <person name="Ezra D."/>
            <person name="Gonzalez J."/>
            <person name="Henrissat B."/>
            <person name="Kuo A."/>
            <person name="Liang C."/>
            <person name="Lipzen A."/>
            <person name="Lutzoni F."/>
            <person name="Magnuson J."/>
            <person name="Mondo S."/>
            <person name="Nolan M."/>
            <person name="Ohm R."/>
            <person name="Pangilinan J."/>
            <person name="Park H.-J."/>
            <person name="Ramirez L."/>
            <person name="Alfaro M."/>
            <person name="Sun H."/>
            <person name="Tritt A."/>
            <person name="Yoshinaga Y."/>
            <person name="Zwiers L.-H."/>
            <person name="Turgeon B."/>
            <person name="Goodwin S."/>
            <person name="Spatafora J."/>
            <person name="Crous P."/>
            <person name="Grigoriev I."/>
        </authorList>
    </citation>
    <scope>NUCLEOTIDE SEQUENCE [LARGE SCALE GENOMIC DNA]</scope>
    <source>
        <strain evidence="3">CECT 20119</strain>
    </source>
</reference>
<dbReference type="OrthoDB" id="5327538at2759"/>
<dbReference type="PANTHER" id="PTHR21310:SF15">
    <property type="entry name" value="AMINOGLYCOSIDE PHOSPHOTRANSFERASE DOMAIN-CONTAINING PROTEIN"/>
    <property type="match status" value="1"/>
</dbReference>
<evidence type="ECO:0000259" key="1">
    <source>
        <dbReference type="Pfam" id="PF01636"/>
    </source>
</evidence>
<sequence length="407" mass="45334">MAAIALEYEDVAVHSVDDIYASYICNQVCTLAPQSKQDIDDETWTRQLDEEIEGLTSSLDIPELEQHASSLRAGAACKFRPSREVIGRNLLGCANYHAFVDFVDGVQWLVRIPRKDFSDFPDDLVDYLVESEFATLKYLGSIGVPVPRVHGCRIASKGRNGTSGSSYILMDRVEAGSLIPSDHGGPVVSGCASTRFVNVGKLGPFQSDEEYYTGYIQHYLDLIAAGQLYVNYPDIAFRFYHTMLAAVPLLCTPSRVPAFYIKHVDDKGDHIMIDDQGNITGIIDWQFARCVPASEAFGASYLTANMDAIYAGRIEISEDDRALAAVVRDKGYPELAAQLEAFPLARTFAHGMPDRLSRDEAEEFLRNIHGSLRQVRHWREEMSSSHLQDKRWSAVLDLVALTAPDRQ</sequence>
<evidence type="ECO:0000313" key="3">
    <source>
        <dbReference type="Proteomes" id="UP000799538"/>
    </source>
</evidence>
<dbReference type="PANTHER" id="PTHR21310">
    <property type="entry name" value="AMINOGLYCOSIDE PHOSPHOTRANSFERASE-RELATED-RELATED"/>
    <property type="match status" value="1"/>
</dbReference>
<dbReference type="InterPro" id="IPR051678">
    <property type="entry name" value="AGP_Transferase"/>
</dbReference>
<accession>A0A6A6FY89</accession>
<organism evidence="2 3">
    <name type="scientific">Elsinoe ampelina</name>
    <dbReference type="NCBI Taxonomy" id="302913"/>
    <lineage>
        <taxon>Eukaryota</taxon>
        <taxon>Fungi</taxon>
        <taxon>Dikarya</taxon>
        <taxon>Ascomycota</taxon>
        <taxon>Pezizomycotina</taxon>
        <taxon>Dothideomycetes</taxon>
        <taxon>Dothideomycetidae</taxon>
        <taxon>Myriangiales</taxon>
        <taxon>Elsinoaceae</taxon>
        <taxon>Elsinoe</taxon>
    </lineage>
</organism>
<protein>
    <recommendedName>
        <fullName evidence="1">Aminoglycoside phosphotransferase domain-containing protein</fullName>
    </recommendedName>
</protein>
<keyword evidence="3" id="KW-1185">Reference proteome</keyword>
<dbReference type="SUPFAM" id="SSF56112">
    <property type="entry name" value="Protein kinase-like (PK-like)"/>
    <property type="match status" value="1"/>
</dbReference>